<feature type="domain" description="C2H2-type" evidence="9">
    <location>
        <begin position="423"/>
        <end position="451"/>
    </location>
</feature>
<dbReference type="EMBL" id="CAXLJM020000053">
    <property type="protein sequence ID" value="CAL8117181.1"/>
    <property type="molecule type" value="Genomic_DNA"/>
</dbReference>
<feature type="region of interest" description="Disordered" evidence="8">
    <location>
        <begin position="186"/>
        <end position="306"/>
    </location>
</feature>
<evidence type="ECO:0000256" key="2">
    <source>
        <dbReference type="ARBA" id="ARBA00022723"/>
    </source>
</evidence>
<protein>
    <recommendedName>
        <fullName evidence="9">C2H2-type domain-containing protein</fullName>
    </recommendedName>
</protein>
<dbReference type="Gene3D" id="3.30.160.60">
    <property type="entry name" value="Classic Zinc Finger"/>
    <property type="match status" value="5"/>
</dbReference>
<feature type="compositionally biased region" description="Basic residues" evidence="8">
    <location>
        <begin position="189"/>
        <end position="199"/>
    </location>
</feature>
<comment type="subcellular location">
    <subcellularLocation>
        <location evidence="1">Nucleus</location>
    </subcellularLocation>
</comment>
<dbReference type="PROSITE" id="PS50157">
    <property type="entry name" value="ZINC_FINGER_C2H2_2"/>
    <property type="match status" value="5"/>
</dbReference>
<organism evidence="10 11">
    <name type="scientific">Orchesella dallaii</name>
    <dbReference type="NCBI Taxonomy" id="48710"/>
    <lineage>
        <taxon>Eukaryota</taxon>
        <taxon>Metazoa</taxon>
        <taxon>Ecdysozoa</taxon>
        <taxon>Arthropoda</taxon>
        <taxon>Hexapoda</taxon>
        <taxon>Collembola</taxon>
        <taxon>Entomobryomorpha</taxon>
        <taxon>Entomobryoidea</taxon>
        <taxon>Orchesellidae</taxon>
        <taxon>Orchesellinae</taxon>
        <taxon>Orchesella</taxon>
    </lineage>
</organism>
<dbReference type="PANTHER" id="PTHR24406">
    <property type="entry name" value="TRANSCRIPTIONAL REPRESSOR CTCFL-RELATED"/>
    <property type="match status" value="1"/>
</dbReference>
<evidence type="ECO:0000256" key="8">
    <source>
        <dbReference type="SAM" id="MobiDB-lite"/>
    </source>
</evidence>
<feature type="domain" description="C2H2-type" evidence="9">
    <location>
        <begin position="521"/>
        <end position="549"/>
    </location>
</feature>
<dbReference type="InterPro" id="IPR050888">
    <property type="entry name" value="ZnF_C2H2-type_TF"/>
</dbReference>
<dbReference type="PROSITE" id="PS00028">
    <property type="entry name" value="ZINC_FINGER_C2H2_1"/>
    <property type="match status" value="6"/>
</dbReference>
<evidence type="ECO:0000256" key="4">
    <source>
        <dbReference type="ARBA" id="ARBA00022771"/>
    </source>
</evidence>
<keyword evidence="3" id="KW-0677">Repeat</keyword>
<feature type="compositionally biased region" description="Polar residues" evidence="8">
    <location>
        <begin position="261"/>
        <end position="274"/>
    </location>
</feature>
<evidence type="ECO:0000256" key="3">
    <source>
        <dbReference type="ARBA" id="ARBA00022737"/>
    </source>
</evidence>
<dbReference type="Proteomes" id="UP001642540">
    <property type="component" value="Unassembled WGS sequence"/>
</dbReference>
<keyword evidence="4 7" id="KW-0863">Zinc-finger</keyword>
<accession>A0ABP1R1F6</accession>
<evidence type="ECO:0000259" key="9">
    <source>
        <dbReference type="PROSITE" id="PS50157"/>
    </source>
</evidence>
<dbReference type="Pfam" id="PF13912">
    <property type="entry name" value="zf-C2H2_6"/>
    <property type="match status" value="2"/>
</dbReference>
<evidence type="ECO:0000256" key="6">
    <source>
        <dbReference type="ARBA" id="ARBA00023242"/>
    </source>
</evidence>
<dbReference type="SMART" id="SM00355">
    <property type="entry name" value="ZnF_C2H2"/>
    <property type="match status" value="10"/>
</dbReference>
<reference evidence="10 11" key="1">
    <citation type="submission" date="2024-08" db="EMBL/GenBank/DDBJ databases">
        <authorList>
            <person name="Cucini C."/>
            <person name="Frati F."/>
        </authorList>
    </citation>
    <scope>NUCLEOTIDE SEQUENCE [LARGE SCALE GENOMIC DNA]</scope>
</reference>
<comment type="caution">
    <text evidence="10">The sequence shown here is derived from an EMBL/GenBank/DDBJ whole genome shotgun (WGS) entry which is preliminary data.</text>
</comment>
<gene>
    <name evidence="10" type="ORF">ODALV1_LOCUS17573</name>
</gene>
<feature type="domain" description="C2H2-type" evidence="9">
    <location>
        <begin position="463"/>
        <end position="491"/>
    </location>
</feature>
<feature type="domain" description="C2H2-type" evidence="9">
    <location>
        <begin position="586"/>
        <end position="614"/>
    </location>
</feature>
<dbReference type="InterPro" id="IPR036236">
    <property type="entry name" value="Znf_C2H2_sf"/>
</dbReference>
<name>A0ABP1R1F6_9HEXA</name>
<dbReference type="InterPro" id="IPR017956">
    <property type="entry name" value="AT_hook_DNA-bd_motif"/>
</dbReference>
<evidence type="ECO:0000256" key="7">
    <source>
        <dbReference type="PROSITE-ProRule" id="PRU00042"/>
    </source>
</evidence>
<evidence type="ECO:0000313" key="11">
    <source>
        <dbReference type="Proteomes" id="UP001642540"/>
    </source>
</evidence>
<dbReference type="SMART" id="SM00384">
    <property type="entry name" value="AT_hook"/>
    <property type="match status" value="3"/>
</dbReference>
<keyword evidence="11" id="KW-1185">Reference proteome</keyword>
<keyword evidence="5" id="KW-0862">Zinc</keyword>
<sequence length="685" mass="78186">MEKVPRNCFLCSNKVPQTLSSPLTGKFVGCEDCPLLEHELERLFILRYLLDIPSSFCENILSVDDTGQATESSWGAICSDCYAEKVLIAWEIHQQSLVLEGKMRRLKKRIKEEMKGKVIRKGIICRENRIEHKIWDYLFPEDGNQGRIMTEANVKVELTEENYNPDPIFDDSFPLDVCYSEPDADFPIRRKRGRPKGRKNNSSFLKKSEARQKVKRKRGRPRRSESGAVPVAGSETSTGAVIKTEGSSAGDDDKEVAATKAFTSEASSQLNNLPSLKRKRGRPKRVESLDGDGIPKKKIRKPGAASEFYKTRDGKLKRKSFHWIICPLCRAKFRHSEEFQSHKVAHQLSLENGGKFDCDLCSFPATDLNDLERHRRVRHLNGVKSFKKVHHCSICNSFSTKTWKFLKVHYEQEHPALADELKAVCELCSKSFVTFQALSFHMGREHCEEPQGEGKIEQPPEIVSCEQCSMKFPNRASLLLHLNCTHDRQNRHICSECGKGFQYLKSLEQHSVTHEMGRRDFVCHLCGCDYPVERTLLAHYRNVHQTEMADGGDGDNEFKCKYCELTSPFKVVIIRHLATHKKELGHQCQICQKLYFNAQGLKRHMRFNHPVTDEKVECPYCKKVFSNMEYMKGHVRQYCKLKNLQGTSDEAGEADTAAGVGSEQMKLETGTASFSNAHVKNFYTS</sequence>
<evidence type="ECO:0000313" key="10">
    <source>
        <dbReference type="EMBL" id="CAL8117181.1"/>
    </source>
</evidence>
<feature type="domain" description="C2H2-type" evidence="9">
    <location>
        <begin position="492"/>
        <end position="519"/>
    </location>
</feature>
<keyword evidence="2" id="KW-0479">Metal-binding</keyword>
<dbReference type="PRINTS" id="PR00929">
    <property type="entry name" value="ATHOOK"/>
</dbReference>
<evidence type="ECO:0000256" key="1">
    <source>
        <dbReference type="ARBA" id="ARBA00004123"/>
    </source>
</evidence>
<evidence type="ECO:0000256" key="5">
    <source>
        <dbReference type="ARBA" id="ARBA00022833"/>
    </source>
</evidence>
<dbReference type="InterPro" id="IPR013087">
    <property type="entry name" value="Znf_C2H2_type"/>
</dbReference>
<proteinExistence type="predicted"/>
<dbReference type="SUPFAM" id="SSF57667">
    <property type="entry name" value="beta-beta-alpha zinc fingers"/>
    <property type="match status" value="2"/>
</dbReference>
<keyword evidence="6" id="KW-0539">Nucleus</keyword>